<sequence length="229" mass="23221">MGSGGVYMDKGTVMEAVRTTGIIAILRGVPVDAVVPAAEALYAGGIRVLEVTGNTPGCLESIRRLRANLGRRMLIGAGTVVNPAMAQLVLDAGAQFVLAPDLNPAVVAAVHEQRKLIIPGVATPSEILQACRLGVDMLKLFPAGALGVRYLKELGGPLDGLRIIPVGGVDLGNTKAFAEAGAAAVGVGGALVDSSAVASGQYEVLTERAAAFAAAFREGRPQPAASPSC</sequence>
<evidence type="ECO:0000256" key="5">
    <source>
        <dbReference type="ARBA" id="ARBA00023277"/>
    </source>
</evidence>
<organism evidence="6 7">
    <name type="scientific">Paenibacillus mucilaginosus (strain KNP414)</name>
    <dbReference type="NCBI Taxonomy" id="1036673"/>
    <lineage>
        <taxon>Bacteria</taxon>
        <taxon>Bacillati</taxon>
        <taxon>Bacillota</taxon>
        <taxon>Bacilli</taxon>
        <taxon>Bacillales</taxon>
        <taxon>Paenibacillaceae</taxon>
        <taxon>Paenibacillus</taxon>
    </lineage>
</organism>
<name>F8FG39_PAEMK</name>
<dbReference type="HOGENOM" id="CLU_077795_2_2_9"/>
<evidence type="ECO:0000313" key="6">
    <source>
        <dbReference type="EMBL" id="AEI43301.1"/>
    </source>
</evidence>
<evidence type="ECO:0000256" key="2">
    <source>
        <dbReference type="ARBA" id="ARBA00006906"/>
    </source>
</evidence>
<comment type="pathway">
    <text evidence="1">Carbohydrate acid metabolism.</text>
</comment>
<dbReference type="GO" id="GO:0016829">
    <property type="term" value="F:lyase activity"/>
    <property type="evidence" value="ECO:0007669"/>
    <property type="project" value="UniProtKB-KW"/>
</dbReference>
<dbReference type="Proteomes" id="UP000006620">
    <property type="component" value="Chromosome"/>
</dbReference>
<dbReference type="Pfam" id="PF01081">
    <property type="entry name" value="Aldolase"/>
    <property type="match status" value="1"/>
</dbReference>
<dbReference type="PANTHER" id="PTHR30246:SF1">
    <property type="entry name" value="2-DEHYDRO-3-DEOXY-6-PHOSPHOGALACTONATE ALDOLASE-RELATED"/>
    <property type="match status" value="1"/>
</dbReference>
<protein>
    <submittedName>
        <fullName evidence="6">2-dehydro-3-deoxyphosphogluconate aldolase/4-hydroxy-2-oxoglutarate aldolase</fullName>
    </submittedName>
</protein>
<evidence type="ECO:0000313" key="7">
    <source>
        <dbReference type="Proteomes" id="UP000006620"/>
    </source>
</evidence>
<evidence type="ECO:0000256" key="3">
    <source>
        <dbReference type="ARBA" id="ARBA00011233"/>
    </source>
</evidence>
<reference evidence="7" key="1">
    <citation type="submission" date="2011-06" db="EMBL/GenBank/DDBJ databases">
        <title>Complete genome sequence of Paenibacillus mucilaginosus KNP414.</title>
        <authorList>
            <person name="Wang J."/>
            <person name="Hu S."/>
            <person name="Hu X."/>
            <person name="Zhang B."/>
            <person name="Dong D."/>
            <person name="Zhang S."/>
            <person name="Zhao K."/>
            <person name="Wu D."/>
        </authorList>
    </citation>
    <scope>NUCLEOTIDE SEQUENCE [LARGE SCALE GENOMIC DNA]</scope>
    <source>
        <strain evidence="7">KNP414</strain>
    </source>
</reference>
<keyword evidence="4" id="KW-0456">Lyase</keyword>
<dbReference type="InterPro" id="IPR013785">
    <property type="entry name" value="Aldolase_TIM"/>
</dbReference>
<dbReference type="CDD" id="cd00452">
    <property type="entry name" value="KDPG_aldolase"/>
    <property type="match status" value="1"/>
</dbReference>
<dbReference type="EMBL" id="CP002869">
    <property type="protein sequence ID" value="AEI43301.1"/>
    <property type="molecule type" value="Genomic_DNA"/>
</dbReference>
<keyword evidence="5" id="KW-0119">Carbohydrate metabolism</keyword>
<dbReference type="PATRIC" id="fig|1036673.3.peg.4396"/>
<dbReference type="InterPro" id="IPR031338">
    <property type="entry name" value="KDPG/KHG_AS_2"/>
</dbReference>
<comment type="subunit">
    <text evidence="3">Homotrimer.</text>
</comment>
<proteinExistence type="inferred from homology"/>
<dbReference type="InterPro" id="IPR000887">
    <property type="entry name" value="Aldlse_KDPG_KHG"/>
</dbReference>
<evidence type="ECO:0000256" key="1">
    <source>
        <dbReference type="ARBA" id="ARBA00004761"/>
    </source>
</evidence>
<dbReference type="SUPFAM" id="SSF51569">
    <property type="entry name" value="Aldolase"/>
    <property type="match status" value="1"/>
</dbReference>
<dbReference type="Gene3D" id="3.20.20.70">
    <property type="entry name" value="Aldolase class I"/>
    <property type="match status" value="1"/>
</dbReference>
<accession>F8FG39</accession>
<comment type="similarity">
    <text evidence="2">Belongs to the KHG/KDPG aldolase family.</text>
</comment>
<dbReference type="PROSITE" id="PS00160">
    <property type="entry name" value="ALDOLASE_KDPG_KHG_2"/>
    <property type="match status" value="1"/>
</dbReference>
<dbReference type="PANTHER" id="PTHR30246">
    <property type="entry name" value="2-KETO-3-DEOXY-6-PHOSPHOGLUCONATE ALDOLASE"/>
    <property type="match status" value="1"/>
</dbReference>
<gene>
    <name evidence="6" type="ordered locus">KNP414_04771</name>
</gene>
<reference evidence="6 7" key="2">
    <citation type="journal article" date="2013" name="Genome Announc.">
        <title>Genome Sequence of Growth-Improving Paenibacillus mucilaginosus Strain KNP414.</title>
        <authorList>
            <person name="Lu J.J."/>
            <person name="Wang J.F."/>
            <person name="Hu X.F."/>
        </authorList>
    </citation>
    <scope>NUCLEOTIDE SEQUENCE [LARGE SCALE GENOMIC DNA]</scope>
    <source>
        <strain evidence="6 7">KNP414</strain>
    </source>
</reference>
<dbReference type="AlphaFoldDB" id="F8FG39"/>
<evidence type="ECO:0000256" key="4">
    <source>
        <dbReference type="ARBA" id="ARBA00023239"/>
    </source>
</evidence>
<dbReference type="NCBIfam" id="TIGR01182">
    <property type="entry name" value="eda"/>
    <property type="match status" value="1"/>
</dbReference>
<dbReference type="KEGG" id="pms:KNP414_04771"/>